<protein>
    <submittedName>
        <fullName evidence="1">Uncharacterized protein</fullName>
    </submittedName>
</protein>
<proteinExistence type="predicted"/>
<comment type="caution">
    <text evidence="1">The sequence shown here is derived from an EMBL/GenBank/DDBJ whole genome shotgun (WGS) entry which is preliminary data.</text>
</comment>
<dbReference type="EMBL" id="AZBU02000002">
    <property type="protein sequence ID" value="TKR96687.1"/>
    <property type="molecule type" value="Genomic_DNA"/>
</dbReference>
<keyword evidence="2" id="KW-1185">Reference proteome</keyword>
<accession>A0A4U5PIZ6</accession>
<name>A0A4U5PIZ6_STECR</name>
<evidence type="ECO:0000313" key="1">
    <source>
        <dbReference type="EMBL" id="TKR96687.1"/>
    </source>
</evidence>
<dbReference type="Proteomes" id="UP000298663">
    <property type="component" value="Unassembled WGS sequence"/>
</dbReference>
<dbReference type="AlphaFoldDB" id="A0A4U5PIZ6"/>
<sequence length="114" mass="12407">MSSRQRSSTCSLASFWRGDPLDAIRVVFLVALSAVLTRADIASGNEVVGEPFISCSADAIYAKWKTNSTFTGHVNVRYTPNRFCYQVLVTNNQIELSHTTNAASTGYVLSTLPA</sequence>
<reference evidence="1 2" key="2">
    <citation type="journal article" date="2019" name="G3 (Bethesda)">
        <title>Hybrid Assembly of the Genome of the Entomopathogenic Nematode Steinernema carpocapsae Identifies the X-Chromosome.</title>
        <authorList>
            <person name="Serra L."/>
            <person name="Macchietto M."/>
            <person name="Macias-Munoz A."/>
            <person name="McGill C.J."/>
            <person name="Rodriguez I.M."/>
            <person name="Rodriguez B."/>
            <person name="Murad R."/>
            <person name="Mortazavi A."/>
        </authorList>
    </citation>
    <scope>NUCLEOTIDE SEQUENCE [LARGE SCALE GENOMIC DNA]</scope>
    <source>
        <strain evidence="1 2">ALL</strain>
    </source>
</reference>
<dbReference type="OrthoDB" id="5855819at2759"/>
<evidence type="ECO:0000313" key="2">
    <source>
        <dbReference type="Proteomes" id="UP000298663"/>
    </source>
</evidence>
<reference evidence="1 2" key="1">
    <citation type="journal article" date="2015" name="Genome Biol.">
        <title>Comparative genomics of Steinernema reveals deeply conserved gene regulatory networks.</title>
        <authorList>
            <person name="Dillman A.R."/>
            <person name="Macchietto M."/>
            <person name="Porter C.F."/>
            <person name="Rogers A."/>
            <person name="Williams B."/>
            <person name="Antoshechkin I."/>
            <person name="Lee M.M."/>
            <person name="Goodwin Z."/>
            <person name="Lu X."/>
            <person name="Lewis E.E."/>
            <person name="Goodrich-Blair H."/>
            <person name="Stock S.P."/>
            <person name="Adams B.J."/>
            <person name="Sternberg P.W."/>
            <person name="Mortazavi A."/>
        </authorList>
    </citation>
    <scope>NUCLEOTIDE SEQUENCE [LARGE SCALE GENOMIC DNA]</scope>
    <source>
        <strain evidence="1 2">ALL</strain>
    </source>
</reference>
<organism evidence="1 2">
    <name type="scientific">Steinernema carpocapsae</name>
    <name type="common">Entomopathogenic nematode</name>
    <dbReference type="NCBI Taxonomy" id="34508"/>
    <lineage>
        <taxon>Eukaryota</taxon>
        <taxon>Metazoa</taxon>
        <taxon>Ecdysozoa</taxon>
        <taxon>Nematoda</taxon>
        <taxon>Chromadorea</taxon>
        <taxon>Rhabditida</taxon>
        <taxon>Tylenchina</taxon>
        <taxon>Panagrolaimomorpha</taxon>
        <taxon>Strongyloidoidea</taxon>
        <taxon>Steinernematidae</taxon>
        <taxon>Steinernema</taxon>
    </lineage>
</organism>
<gene>
    <name evidence="1" type="ORF">L596_010670</name>
</gene>